<comment type="subcellular location">
    <subcellularLocation>
        <location evidence="1">Cytoplasm</location>
    </subcellularLocation>
</comment>
<proteinExistence type="predicted"/>
<accession>A0AAU9L4T8</accession>
<dbReference type="SUPFAM" id="SSF48371">
    <property type="entry name" value="ARM repeat"/>
    <property type="match status" value="1"/>
</dbReference>
<evidence type="ECO:0000313" key="7">
    <source>
        <dbReference type="Proteomes" id="UP001160483"/>
    </source>
</evidence>
<keyword evidence="2" id="KW-0813">Transport</keyword>
<evidence type="ECO:0000256" key="2">
    <source>
        <dbReference type="ARBA" id="ARBA00022448"/>
    </source>
</evidence>
<keyword evidence="4" id="KW-0677">Repeat</keyword>
<dbReference type="InterPro" id="IPR016024">
    <property type="entry name" value="ARM-type_fold"/>
</dbReference>
<dbReference type="AlphaFoldDB" id="A0AAU9L4T8"/>
<gene>
    <name evidence="6" type="ORF">PBS003_LOCUS4627</name>
</gene>
<comment type="caution">
    <text evidence="6">The sequence shown here is derived from an EMBL/GenBank/DDBJ whole genome shotgun (WGS) entry which is preliminary data.</text>
</comment>
<dbReference type="InterPro" id="IPR040122">
    <property type="entry name" value="Importin_beta"/>
</dbReference>
<evidence type="ECO:0000256" key="5">
    <source>
        <dbReference type="ARBA" id="ARBA00022927"/>
    </source>
</evidence>
<reference evidence="6" key="1">
    <citation type="submission" date="2021-11" db="EMBL/GenBank/DDBJ databases">
        <authorList>
            <person name="Islam A."/>
            <person name="Islam S."/>
            <person name="Flora M.S."/>
            <person name="Rahman M."/>
            <person name="Ziaur R.M."/>
            <person name="Epstein J.H."/>
            <person name="Hassan M."/>
            <person name="Klassen M."/>
            <person name="Woodard K."/>
            <person name="Webb A."/>
            <person name="Webby R.J."/>
            <person name="El Zowalaty M.E."/>
        </authorList>
    </citation>
    <scope>NUCLEOTIDE SEQUENCE</scope>
    <source>
        <strain evidence="6">Pbs3</strain>
    </source>
</reference>
<keyword evidence="3" id="KW-0963">Cytoplasm</keyword>
<dbReference type="GO" id="GO:0006606">
    <property type="term" value="P:protein import into nucleus"/>
    <property type="evidence" value="ECO:0007669"/>
    <property type="project" value="InterPro"/>
</dbReference>
<dbReference type="InterPro" id="IPR011989">
    <property type="entry name" value="ARM-like"/>
</dbReference>
<evidence type="ECO:0000313" key="6">
    <source>
        <dbReference type="EMBL" id="CAH0477902.1"/>
    </source>
</evidence>
<keyword evidence="5" id="KW-0653">Protein transport</keyword>
<evidence type="ECO:0008006" key="8">
    <source>
        <dbReference type="Google" id="ProtNLM"/>
    </source>
</evidence>
<sequence>MQHVSRQRRRYEAFKAEQPQALVISLVQLLHSASDPEARAFAPAVLKVQLLEALVTEPIAHVRRKLGHLIAELAVVSGTFDLLAKLAEYVSDLLVPHKESFLTLFTNSLNDANGEVQIASLKAASAFLLTLEDKQELLAFAIIIAEVHPKFFRNSLGDVARAMISVCSSQELDSETRELALGFVIELCENAGGMKFDDPETFAEANDADNSISDAGAAAIDRLSTSLGGSAVLPVAIPVIKDFLGDADWRKRRAGLYAICLLGEGAKSLMTRELIMYLGQIAEDFGEVEKGKNFQAKFHTMVIPALTALVQNEQGVLRTRALAASVVINFCYTNVCKANVAKVIGDEFLRFYDIFIPLAKEVLTNAHGKEYALLRGKSMESIALIGQAVGKERFVNDAKEIMEILVRVQSSEGDGRPSGAVCGAIAQIQPDIQLSDATDDDVEEDGQTVDGLDTMTLQIRGVGKKRLEINATEVAQVMIPLIDFEYVEDIRIVSSLTMAKLLNCAVEGTMHHGYGATAPQFPQQLFEEFFEPMLKSLQERRGSGVSWRVCWGHVGESWSVQRKPKKGYQTENNELEEGIFRSMIDSIGWIVKKTVSMLRGQAICMIDDIIEHCDTSAQELLPLFLNHLVQGLEDQSPSVIQASAYGIGVSAEKCGAALRSFCQNALEKMVHLINVSTNVDDDEVGAACDNAISAVAKICLAREGAVDAAKMWPMWLSWLPLRADVLEAQEVHARLISLVSSSNAHVLGANYSNLVQILKVFASALRESCSCVRCFVYMRGLHLTGVVFCFVSTNARSFDMAAEEDAAEDEEVSTISEESSRNSVNCWSSCNLSCLFQWCRMPGRNLAVMSSRLCLSCNMSGKTLDSD</sequence>
<dbReference type="PANTHER" id="PTHR10527">
    <property type="entry name" value="IMPORTIN BETA"/>
    <property type="match status" value="1"/>
</dbReference>
<dbReference type="Proteomes" id="UP001160483">
    <property type="component" value="Unassembled WGS sequence"/>
</dbReference>
<organism evidence="6 7">
    <name type="scientific">Peronospora belbahrii</name>
    <dbReference type="NCBI Taxonomy" id="622444"/>
    <lineage>
        <taxon>Eukaryota</taxon>
        <taxon>Sar</taxon>
        <taxon>Stramenopiles</taxon>
        <taxon>Oomycota</taxon>
        <taxon>Peronosporomycetes</taxon>
        <taxon>Peronosporales</taxon>
        <taxon>Peronosporaceae</taxon>
        <taxon>Peronospora</taxon>
    </lineage>
</organism>
<dbReference type="GO" id="GO:0005737">
    <property type="term" value="C:cytoplasm"/>
    <property type="evidence" value="ECO:0007669"/>
    <property type="project" value="UniProtKB-SubCell"/>
</dbReference>
<evidence type="ECO:0000256" key="4">
    <source>
        <dbReference type="ARBA" id="ARBA00022737"/>
    </source>
</evidence>
<evidence type="ECO:0000256" key="3">
    <source>
        <dbReference type="ARBA" id="ARBA00022490"/>
    </source>
</evidence>
<dbReference type="EMBL" id="CAKKTJ010000199">
    <property type="protein sequence ID" value="CAH0477902.1"/>
    <property type="molecule type" value="Genomic_DNA"/>
</dbReference>
<dbReference type="Gene3D" id="1.25.10.10">
    <property type="entry name" value="Leucine-rich Repeat Variant"/>
    <property type="match status" value="2"/>
</dbReference>
<name>A0AAU9L4T8_9STRA</name>
<protein>
    <recommendedName>
        <fullName evidence="8">TOG domain-containing protein</fullName>
    </recommendedName>
</protein>
<evidence type="ECO:0000256" key="1">
    <source>
        <dbReference type="ARBA" id="ARBA00004496"/>
    </source>
</evidence>